<evidence type="ECO:0000256" key="1">
    <source>
        <dbReference type="SAM" id="MobiDB-lite"/>
    </source>
</evidence>
<feature type="region of interest" description="Disordered" evidence="1">
    <location>
        <begin position="64"/>
        <end position="88"/>
    </location>
</feature>
<protein>
    <recommendedName>
        <fullName evidence="4">Secreted protein</fullName>
    </recommendedName>
</protein>
<dbReference type="EMBL" id="OZ034830">
    <property type="protein sequence ID" value="CAL1687089.1"/>
    <property type="molecule type" value="Genomic_DNA"/>
</dbReference>
<gene>
    <name evidence="2" type="ORF">LPLAT_LOCUS12355</name>
</gene>
<accession>A0AAV2P507</accession>
<organism evidence="2 3">
    <name type="scientific">Lasius platythorax</name>
    <dbReference type="NCBI Taxonomy" id="488582"/>
    <lineage>
        <taxon>Eukaryota</taxon>
        <taxon>Metazoa</taxon>
        <taxon>Ecdysozoa</taxon>
        <taxon>Arthropoda</taxon>
        <taxon>Hexapoda</taxon>
        <taxon>Insecta</taxon>
        <taxon>Pterygota</taxon>
        <taxon>Neoptera</taxon>
        <taxon>Endopterygota</taxon>
        <taxon>Hymenoptera</taxon>
        <taxon>Apocrita</taxon>
        <taxon>Aculeata</taxon>
        <taxon>Formicoidea</taxon>
        <taxon>Formicidae</taxon>
        <taxon>Formicinae</taxon>
        <taxon>Lasius</taxon>
        <taxon>Lasius</taxon>
    </lineage>
</organism>
<dbReference type="AlphaFoldDB" id="A0AAV2P507"/>
<reference evidence="2" key="1">
    <citation type="submission" date="2024-04" db="EMBL/GenBank/DDBJ databases">
        <authorList>
            <consortium name="Molecular Ecology Group"/>
        </authorList>
    </citation>
    <scope>NUCLEOTIDE SEQUENCE</scope>
</reference>
<dbReference type="Proteomes" id="UP001497644">
    <property type="component" value="Chromosome 7"/>
</dbReference>
<proteinExistence type="predicted"/>
<evidence type="ECO:0000313" key="3">
    <source>
        <dbReference type="Proteomes" id="UP001497644"/>
    </source>
</evidence>
<evidence type="ECO:0000313" key="2">
    <source>
        <dbReference type="EMBL" id="CAL1687089.1"/>
    </source>
</evidence>
<sequence length="88" mass="9688">MCGKASANTAFFCAIPATWMPIRQLCSHFRNCQVQKTHEIGGGIGNAERGHKTRIEVPPAMLRPHQRTTVPIERTESRFGRDGAGGQL</sequence>
<keyword evidence="3" id="KW-1185">Reference proteome</keyword>
<name>A0AAV2P507_9HYME</name>
<evidence type="ECO:0008006" key="4">
    <source>
        <dbReference type="Google" id="ProtNLM"/>
    </source>
</evidence>